<accession>A0ABR7MS63</accession>
<feature type="domain" description="N-acetyltransferase" evidence="1">
    <location>
        <begin position="126"/>
        <end position="255"/>
    </location>
</feature>
<dbReference type="Gene3D" id="3.40.630.30">
    <property type="match status" value="1"/>
</dbReference>
<evidence type="ECO:0000313" key="2">
    <source>
        <dbReference type="EMBL" id="MBC8556645.1"/>
    </source>
</evidence>
<evidence type="ECO:0000259" key="1">
    <source>
        <dbReference type="PROSITE" id="PS51186"/>
    </source>
</evidence>
<dbReference type="Gene3D" id="3.40.630.110">
    <property type="entry name" value="GNAT acetyltransferase-like"/>
    <property type="match status" value="1"/>
</dbReference>
<organism evidence="2 3">
    <name type="scientific">Jutongia hominis</name>
    <dbReference type="NCBI Taxonomy" id="2763664"/>
    <lineage>
        <taxon>Bacteria</taxon>
        <taxon>Bacillati</taxon>
        <taxon>Bacillota</taxon>
        <taxon>Clostridia</taxon>
        <taxon>Lachnospirales</taxon>
        <taxon>Lachnospiraceae</taxon>
        <taxon>Jutongia</taxon>
    </lineage>
</organism>
<evidence type="ECO:0000313" key="3">
    <source>
        <dbReference type="Proteomes" id="UP000637513"/>
    </source>
</evidence>
<dbReference type="SUPFAM" id="SSF55729">
    <property type="entry name" value="Acyl-CoA N-acyltransferases (Nat)"/>
    <property type="match status" value="1"/>
</dbReference>
<dbReference type="InterPro" id="IPR016181">
    <property type="entry name" value="Acyl_CoA_acyltransferase"/>
</dbReference>
<dbReference type="InterPro" id="IPR000182">
    <property type="entry name" value="GNAT_dom"/>
</dbReference>
<dbReference type="PANTHER" id="PTHR31143:SF2">
    <property type="entry name" value="FR47-LIKE DOMAIN-CONTAINING PROTEIN-RELATED"/>
    <property type="match status" value="1"/>
</dbReference>
<dbReference type="InterPro" id="IPR027365">
    <property type="entry name" value="GNAT_acetyltra_YdfB-like"/>
</dbReference>
<dbReference type="InterPro" id="IPR042573">
    <property type="entry name" value="GNAT_acetyltra_N"/>
</dbReference>
<dbReference type="Pfam" id="PF12746">
    <property type="entry name" value="GNAT_acetyltran"/>
    <property type="match status" value="1"/>
</dbReference>
<reference evidence="2 3" key="1">
    <citation type="submission" date="2020-08" db="EMBL/GenBank/DDBJ databases">
        <title>Genome public.</title>
        <authorList>
            <person name="Liu C."/>
            <person name="Sun Q."/>
        </authorList>
    </citation>
    <scope>NUCLEOTIDE SEQUENCE [LARGE SCALE GENOMIC DNA]</scope>
    <source>
        <strain evidence="2 3">BX3</strain>
    </source>
</reference>
<dbReference type="EMBL" id="JACRSW010000009">
    <property type="protein sequence ID" value="MBC8556645.1"/>
    <property type="molecule type" value="Genomic_DNA"/>
</dbReference>
<proteinExistence type="predicted"/>
<dbReference type="PROSITE" id="PS51186">
    <property type="entry name" value="GNAT"/>
    <property type="match status" value="1"/>
</dbReference>
<dbReference type="RefSeq" id="WP_249302932.1">
    <property type="nucleotide sequence ID" value="NZ_JACRSW010000009.1"/>
</dbReference>
<dbReference type="PANTHER" id="PTHR31143">
    <property type="match status" value="1"/>
</dbReference>
<comment type="caution">
    <text evidence="2">The sequence shown here is derived from an EMBL/GenBank/DDBJ whole genome shotgun (WGS) entry which is preliminary data.</text>
</comment>
<gene>
    <name evidence="2" type="ORF">H8700_02820</name>
</gene>
<sequence length="255" mass="29640">MTELKEDEKECLKMLFSSLQDSLIQSCIQNYFGRAWVDQKRNPTSGKIVVSDFAFLAGQPDIEILHCGMDGTKQHPQTLVADRTEWFAWIEKEFAGKYKRIERYALKKEGDIFDRDRLEQYVTKIAKNYEIRLIEKEDVAALMQEEWSHDFCCNYKDANDFMQRGIGVVICDEDEIVAGASSYTSYREGIEIEIITRQDYRKKGLAHASGAKLILECLQRGLYPNWDARNMTSVRVAKDLGYTYLAPYTVYEVWE</sequence>
<dbReference type="Proteomes" id="UP000637513">
    <property type="component" value="Unassembled WGS sequence"/>
</dbReference>
<protein>
    <submittedName>
        <fullName evidence="2">GNAT family N-acetyltransferase</fullName>
    </submittedName>
</protein>
<keyword evidence="3" id="KW-1185">Reference proteome</keyword>
<name>A0ABR7MS63_9FIRM</name>